<dbReference type="FunFam" id="1.20.1070.10:FF:000233">
    <property type="entry name" value="CLUMA_CG012980, isoform A"/>
    <property type="match status" value="1"/>
</dbReference>
<dbReference type="GO" id="GO:0045202">
    <property type="term" value="C:synapse"/>
    <property type="evidence" value="ECO:0007669"/>
    <property type="project" value="GOC"/>
</dbReference>
<feature type="region of interest" description="Disordered" evidence="12">
    <location>
        <begin position="396"/>
        <end position="448"/>
    </location>
</feature>
<dbReference type="InterPro" id="IPR000276">
    <property type="entry name" value="GPCR_Rhodpsn"/>
</dbReference>
<evidence type="ECO:0000256" key="2">
    <source>
        <dbReference type="ARBA" id="ARBA00010663"/>
    </source>
</evidence>
<feature type="transmembrane region" description="Helical" evidence="13">
    <location>
        <begin position="504"/>
        <end position="527"/>
    </location>
</feature>
<dbReference type="GO" id="GO:0004930">
    <property type="term" value="F:G protein-coupled receptor activity"/>
    <property type="evidence" value="ECO:0007669"/>
    <property type="project" value="UniProtKB-KW"/>
</dbReference>
<evidence type="ECO:0000256" key="11">
    <source>
        <dbReference type="RuleBase" id="RU000688"/>
    </source>
</evidence>
<comment type="subcellular location">
    <subcellularLocation>
        <location evidence="1">Cell membrane</location>
        <topology evidence="1">Multi-pass membrane protein</topology>
    </subcellularLocation>
</comment>
<feature type="transmembrane region" description="Helical" evidence="13">
    <location>
        <begin position="144"/>
        <end position="169"/>
    </location>
</feature>
<feature type="transmembrane region" description="Helical" evidence="13">
    <location>
        <begin position="264"/>
        <end position="287"/>
    </location>
</feature>
<keyword evidence="3" id="KW-1003">Cell membrane</keyword>
<keyword evidence="8" id="KW-1015">Disulfide bond</keyword>
<evidence type="ECO:0000259" key="14">
    <source>
        <dbReference type="PROSITE" id="PS50262"/>
    </source>
</evidence>
<feature type="domain" description="G-protein coupled receptors family 1 profile" evidence="14">
    <location>
        <begin position="124"/>
        <end position="560"/>
    </location>
</feature>
<comment type="caution">
    <text evidence="15">The sequence shown here is derived from an EMBL/GenBank/DDBJ whole genome shotgun (WGS) entry which is preliminary data.</text>
</comment>
<evidence type="ECO:0000256" key="10">
    <source>
        <dbReference type="ARBA" id="ARBA00023224"/>
    </source>
</evidence>
<protein>
    <recommendedName>
        <fullName evidence="14">G-protein coupled receptors family 1 profile domain-containing protein</fullName>
    </recommendedName>
</protein>
<evidence type="ECO:0000256" key="8">
    <source>
        <dbReference type="ARBA" id="ARBA00023157"/>
    </source>
</evidence>
<keyword evidence="9 11" id="KW-0675">Receptor</keyword>
<keyword evidence="16" id="KW-1185">Reference proteome</keyword>
<dbReference type="PROSITE" id="PS50262">
    <property type="entry name" value="G_PROTEIN_RECEP_F1_2"/>
    <property type="match status" value="1"/>
</dbReference>
<evidence type="ECO:0000313" key="15">
    <source>
        <dbReference type="EMBL" id="CAK1583090.1"/>
    </source>
</evidence>
<feature type="transmembrane region" description="Helical" evidence="13">
    <location>
        <begin position="224"/>
        <end position="244"/>
    </location>
</feature>
<feature type="transmembrane region" description="Helical" evidence="13">
    <location>
        <begin position="109"/>
        <end position="132"/>
    </location>
</feature>
<accession>A0AAV1KKZ1</accession>
<feature type="transmembrane region" description="Helical" evidence="13">
    <location>
        <begin position="539"/>
        <end position="563"/>
    </location>
</feature>
<dbReference type="GO" id="GO:0001591">
    <property type="term" value="F:dopamine neurotransmitter receptor activity, coupled via Gi/Go"/>
    <property type="evidence" value="ECO:0007669"/>
    <property type="project" value="TreeGrafter"/>
</dbReference>
<proteinExistence type="inferred from homology"/>
<evidence type="ECO:0000256" key="12">
    <source>
        <dbReference type="SAM" id="MobiDB-lite"/>
    </source>
</evidence>
<dbReference type="FunFam" id="1.20.1070.10:FF:000523">
    <property type="entry name" value="5-hydroxytryptamine receptor 2B"/>
    <property type="match status" value="1"/>
</dbReference>
<comment type="similarity">
    <text evidence="2 11">Belongs to the G-protein coupled receptor 1 family.</text>
</comment>
<keyword evidence="7 13" id="KW-0472">Membrane</keyword>
<dbReference type="InterPro" id="IPR017452">
    <property type="entry name" value="GPCR_Rhodpsn_7TM"/>
</dbReference>
<organism evidence="15 16">
    <name type="scientific">Parnassius mnemosyne</name>
    <name type="common">clouded apollo</name>
    <dbReference type="NCBI Taxonomy" id="213953"/>
    <lineage>
        <taxon>Eukaryota</taxon>
        <taxon>Metazoa</taxon>
        <taxon>Ecdysozoa</taxon>
        <taxon>Arthropoda</taxon>
        <taxon>Hexapoda</taxon>
        <taxon>Insecta</taxon>
        <taxon>Pterygota</taxon>
        <taxon>Neoptera</taxon>
        <taxon>Endopterygota</taxon>
        <taxon>Lepidoptera</taxon>
        <taxon>Glossata</taxon>
        <taxon>Ditrysia</taxon>
        <taxon>Papilionoidea</taxon>
        <taxon>Papilionidae</taxon>
        <taxon>Parnassiinae</taxon>
        <taxon>Parnassini</taxon>
        <taxon>Parnassius</taxon>
        <taxon>Driopa</taxon>
    </lineage>
</organism>
<keyword evidence="6 11" id="KW-0297">G-protein coupled receptor</keyword>
<dbReference type="SMART" id="SM01381">
    <property type="entry name" value="7TM_GPCR_Srsx"/>
    <property type="match status" value="1"/>
</dbReference>
<gene>
    <name evidence="15" type="ORF">PARMNEM_LOCUS4533</name>
</gene>
<dbReference type="GO" id="GO:0005886">
    <property type="term" value="C:plasma membrane"/>
    <property type="evidence" value="ECO:0007669"/>
    <property type="project" value="UniProtKB-SubCell"/>
</dbReference>
<keyword evidence="4 11" id="KW-0812">Transmembrane</keyword>
<dbReference type="SUPFAM" id="SSF81321">
    <property type="entry name" value="Family A G protein-coupled receptor-like"/>
    <property type="match status" value="1"/>
</dbReference>
<dbReference type="PROSITE" id="PS00237">
    <property type="entry name" value="G_PROTEIN_RECEP_F1_1"/>
    <property type="match status" value="1"/>
</dbReference>
<dbReference type="AlphaFoldDB" id="A0AAV1KKZ1"/>
<keyword evidence="10 11" id="KW-0807">Transducer</keyword>
<evidence type="ECO:0000256" key="13">
    <source>
        <dbReference type="SAM" id="Phobius"/>
    </source>
</evidence>
<evidence type="ECO:0000256" key="1">
    <source>
        <dbReference type="ARBA" id="ARBA00004651"/>
    </source>
</evidence>
<evidence type="ECO:0000256" key="9">
    <source>
        <dbReference type="ARBA" id="ARBA00023170"/>
    </source>
</evidence>
<dbReference type="PRINTS" id="PR00237">
    <property type="entry name" value="GPCRRHODOPSN"/>
</dbReference>
<dbReference type="PANTHER" id="PTHR24248:SF125">
    <property type="entry name" value="DOPAMINE D2-LIKE RECEPTOR"/>
    <property type="match status" value="1"/>
</dbReference>
<keyword evidence="5 13" id="KW-1133">Transmembrane helix</keyword>
<evidence type="ECO:0000256" key="7">
    <source>
        <dbReference type="ARBA" id="ARBA00023136"/>
    </source>
</evidence>
<dbReference type="Proteomes" id="UP001314205">
    <property type="component" value="Unassembled WGS sequence"/>
</dbReference>
<dbReference type="Gene3D" id="1.20.1070.10">
    <property type="entry name" value="Rhodopsin 7-helix transmembrane proteins"/>
    <property type="match status" value="2"/>
</dbReference>
<feature type="transmembrane region" description="Helical" evidence="13">
    <location>
        <begin position="175"/>
        <end position="203"/>
    </location>
</feature>
<evidence type="ECO:0000313" key="16">
    <source>
        <dbReference type="Proteomes" id="UP001314205"/>
    </source>
</evidence>
<evidence type="ECO:0000256" key="4">
    <source>
        <dbReference type="ARBA" id="ARBA00022692"/>
    </source>
</evidence>
<dbReference type="Pfam" id="PF00001">
    <property type="entry name" value="7tm_1"/>
    <property type="match status" value="1"/>
</dbReference>
<name>A0AAV1KKZ1_9NEOP</name>
<evidence type="ECO:0000256" key="5">
    <source>
        <dbReference type="ARBA" id="ARBA00022989"/>
    </source>
</evidence>
<reference evidence="15 16" key="1">
    <citation type="submission" date="2023-11" db="EMBL/GenBank/DDBJ databases">
        <authorList>
            <person name="Hedman E."/>
            <person name="Englund M."/>
            <person name="Stromberg M."/>
            <person name="Nyberg Akerstrom W."/>
            <person name="Nylinder S."/>
            <person name="Jareborg N."/>
            <person name="Kallberg Y."/>
            <person name="Kronander E."/>
        </authorList>
    </citation>
    <scope>NUCLEOTIDE SEQUENCE [LARGE SCALE GENOMIC DNA]</scope>
</reference>
<feature type="region of interest" description="Disordered" evidence="12">
    <location>
        <begin position="331"/>
        <end position="361"/>
    </location>
</feature>
<evidence type="ECO:0000256" key="6">
    <source>
        <dbReference type="ARBA" id="ARBA00023040"/>
    </source>
</evidence>
<dbReference type="PANTHER" id="PTHR24248">
    <property type="entry name" value="ADRENERGIC RECEPTOR-RELATED G-PROTEIN COUPLED RECEPTOR"/>
    <property type="match status" value="1"/>
</dbReference>
<dbReference type="EMBL" id="CAVLGL010000046">
    <property type="protein sequence ID" value="CAK1583090.1"/>
    <property type="molecule type" value="Genomic_DNA"/>
</dbReference>
<evidence type="ECO:0000256" key="3">
    <source>
        <dbReference type="ARBA" id="ARBA00022475"/>
    </source>
</evidence>
<sequence>MDSTSGFNTQTIKMDIPKHSVCINQCRNVSRVTTIVFKSPEPGTVYLNRTFVENRTDNETNYQTILETNLDLNESLSELYNFERTLNNTFSNFSYENGTCTSDVQSYNLWALSLLVFPVLTLFGNVLVIMSVARERSLQTATNYFIVSLAVADLLVAVVVMPFGVYYLLNGEWCLPAFVCDCYIAMDVTCSTSSIFNLVAISVDRYIAVTQPIKYAKHKSNARVWLMIGVAWLVSGAIGSPVVLGLNNTPDRTPNACLFNNTDYVIYSSLGSFYIPCIIMMFLYYNIFKAIRKRAKKQRIAKKTSSAIGSALSSGTAAVVIENVAHTNRYNDSGCTMQEDKPTNTASGSNEDEEDENYDRTEMGVYADELANTRSTRFMLAAVVEETGLIMANLASPIPMMDPNTNNDSGYVPSNIEVEKDHTPPPSPNQKEDKKKEENNAVPKKPELKKKLSRISASSVITTPRRRFKSAASAARFTIFRANRAGKLRAKSFAKKEKKATQTLAIVLGVFLFCWAPFFTCSVLDALCTKLELSYSPGVTVFIFTTWLGYINSFLNPVIYTIFNPEFRKAFRKILHFST</sequence>
<feature type="compositionally biased region" description="Basic and acidic residues" evidence="12">
    <location>
        <begin position="430"/>
        <end position="448"/>
    </location>
</feature>